<evidence type="ECO:0000313" key="2">
    <source>
        <dbReference type="EMBL" id="AXK83218.1"/>
    </source>
</evidence>
<name>A0A346A221_9HYPH</name>
<feature type="domain" description="DUF6883" evidence="1">
    <location>
        <begin position="3"/>
        <end position="110"/>
    </location>
</feature>
<proteinExistence type="predicted"/>
<organism evidence="2 3">
    <name type="scientific">Pseudolabrys taiwanensis</name>
    <dbReference type="NCBI Taxonomy" id="331696"/>
    <lineage>
        <taxon>Bacteria</taxon>
        <taxon>Pseudomonadati</taxon>
        <taxon>Pseudomonadota</taxon>
        <taxon>Alphaproteobacteria</taxon>
        <taxon>Hyphomicrobiales</taxon>
        <taxon>Xanthobacteraceae</taxon>
        <taxon>Pseudolabrys</taxon>
    </lineage>
</organism>
<gene>
    <name evidence="2" type="ORF">DW352_23475</name>
</gene>
<dbReference type="OrthoDB" id="5801353at2"/>
<evidence type="ECO:0000259" key="1">
    <source>
        <dbReference type="Pfam" id="PF21814"/>
    </source>
</evidence>
<sequence length="111" mass="12491">MARLPHAERAILDLTKLEDYCLSSTHTRGRHKARVFGEALGIGANEAAWLRLALLAGVRTADAAEVGKDSFGTRWRADVAVARHDRRIVVRTLWILRTDEQAPRFVTCWVL</sequence>
<dbReference type="Pfam" id="PF21814">
    <property type="entry name" value="DUF6883"/>
    <property type="match status" value="1"/>
</dbReference>
<keyword evidence="3" id="KW-1185">Reference proteome</keyword>
<reference evidence="2 3" key="1">
    <citation type="submission" date="2018-07" db="EMBL/GenBank/DDBJ databases">
        <authorList>
            <person name="Quirk P.G."/>
            <person name="Krulwich T.A."/>
        </authorList>
    </citation>
    <scope>NUCLEOTIDE SEQUENCE [LARGE SCALE GENOMIC DNA]</scope>
    <source>
        <strain evidence="2 3">CC-BB4</strain>
    </source>
</reference>
<dbReference type="RefSeq" id="WP_115693597.1">
    <property type="nucleotide sequence ID" value="NZ_CP031417.1"/>
</dbReference>
<evidence type="ECO:0000313" key="3">
    <source>
        <dbReference type="Proteomes" id="UP000254889"/>
    </source>
</evidence>
<dbReference type="Proteomes" id="UP000254889">
    <property type="component" value="Chromosome"/>
</dbReference>
<dbReference type="AlphaFoldDB" id="A0A346A221"/>
<dbReference type="EMBL" id="CP031417">
    <property type="protein sequence ID" value="AXK83218.1"/>
    <property type="molecule type" value="Genomic_DNA"/>
</dbReference>
<dbReference type="KEGG" id="ptaw:DW352_23475"/>
<dbReference type="InterPro" id="IPR049250">
    <property type="entry name" value="DUF6883"/>
</dbReference>
<protein>
    <recommendedName>
        <fullName evidence="1">DUF6883 domain-containing protein</fullName>
    </recommendedName>
</protein>
<accession>A0A346A221</accession>